<name>A0A3N4KKH6_9PEZI</name>
<feature type="compositionally biased region" description="Low complexity" evidence="1">
    <location>
        <begin position="32"/>
        <end position="43"/>
    </location>
</feature>
<dbReference type="EMBL" id="ML119138">
    <property type="protein sequence ID" value="RPB11030.1"/>
    <property type="molecule type" value="Genomic_DNA"/>
</dbReference>
<dbReference type="InParanoid" id="A0A3N4KKH6"/>
<dbReference type="OrthoDB" id="10394032at2759"/>
<dbReference type="Proteomes" id="UP000277580">
    <property type="component" value="Unassembled WGS sequence"/>
</dbReference>
<protein>
    <submittedName>
        <fullName evidence="2">Uncharacterized protein</fullName>
    </submittedName>
</protein>
<accession>A0A3N4KKH6</accession>
<reference evidence="2 3" key="1">
    <citation type="journal article" date="2018" name="Nat. Ecol. Evol.">
        <title>Pezizomycetes genomes reveal the molecular basis of ectomycorrhizal truffle lifestyle.</title>
        <authorList>
            <person name="Murat C."/>
            <person name="Payen T."/>
            <person name="Noel B."/>
            <person name="Kuo A."/>
            <person name="Morin E."/>
            <person name="Chen J."/>
            <person name="Kohler A."/>
            <person name="Krizsan K."/>
            <person name="Balestrini R."/>
            <person name="Da Silva C."/>
            <person name="Montanini B."/>
            <person name="Hainaut M."/>
            <person name="Levati E."/>
            <person name="Barry K.W."/>
            <person name="Belfiori B."/>
            <person name="Cichocki N."/>
            <person name="Clum A."/>
            <person name="Dockter R.B."/>
            <person name="Fauchery L."/>
            <person name="Guy J."/>
            <person name="Iotti M."/>
            <person name="Le Tacon F."/>
            <person name="Lindquist E.A."/>
            <person name="Lipzen A."/>
            <person name="Malagnac F."/>
            <person name="Mello A."/>
            <person name="Molinier V."/>
            <person name="Miyauchi S."/>
            <person name="Poulain J."/>
            <person name="Riccioni C."/>
            <person name="Rubini A."/>
            <person name="Sitrit Y."/>
            <person name="Splivallo R."/>
            <person name="Traeger S."/>
            <person name="Wang M."/>
            <person name="Zifcakova L."/>
            <person name="Wipf D."/>
            <person name="Zambonelli A."/>
            <person name="Paolocci F."/>
            <person name="Nowrousian M."/>
            <person name="Ottonello S."/>
            <person name="Baldrian P."/>
            <person name="Spatafora J.W."/>
            <person name="Henrissat B."/>
            <person name="Nagy L.G."/>
            <person name="Aury J.M."/>
            <person name="Wincker P."/>
            <person name="Grigoriev I.V."/>
            <person name="Bonfante P."/>
            <person name="Martin F.M."/>
        </authorList>
    </citation>
    <scope>NUCLEOTIDE SEQUENCE [LARGE SCALE GENOMIC DNA]</scope>
    <source>
        <strain evidence="2 3">CCBAS932</strain>
    </source>
</reference>
<feature type="region of interest" description="Disordered" evidence="1">
    <location>
        <begin position="19"/>
        <end position="48"/>
    </location>
</feature>
<proteinExistence type="predicted"/>
<dbReference type="AlphaFoldDB" id="A0A3N4KKH6"/>
<sequence length="185" mass="21334">MPENSIHKIWGLYLSFSKPHRTRSSSKKAAKKAPTPQPSRSAPQPAPPAAAPCYLLSTSRRPMGESEEIKVLDRRAYTQLHLYTHLNIKENLLESLLDIIGEYLPDHRMHTLHKEGICEVLCKIKFPPNFCVILDNAKYNKDHVGFFLWKAHILARARHTMSKRRKAQYAREKRKKDGAEILLKD</sequence>
<evidence type="ECO:0000256" key="1">
    <source>
        <dbReference type="SAM" id="MobiDB-lite"/>
    </source>
</evidence>
<organism evidence="2 3">
    <name type="scientific">Morchella conica CCBAS932</name>
    <dbReference type="NCBI Taxonomy" id="1392247"/>
    <lineage>
        <taxon>Eukaryota</taxon>
        <taxon>Fungi</taxon>
        <taxon>Dikarya</taxon>
        <taxon>Ascomycota</taxon>
        <taxon>Pezizomycotina</taxon>
        <taxon>Pezizomycetes</taxon>
        <taxon>Pezizales</taxon>
        <taxon>Morchellaceae</taxon>
        <taxon>Morchella</taxon>
    </lineage>
</organism>
<feature type="compositionally biased region" description="Basic residues" evidence="1">
    <location>
        <begin position="19"/>
        <end position="31"/>
    </location>
</feature>
<keyword evidence="3" id="KW-1185">Reference proteome</keyword>
<evidence type="ECO:0000313" key="3">
    <source>
        <dbReference type="Proteomes" id="UP000277580"/>
    </source>
</evidence>
<gene>
    <name evidence="2" type="ORF">P167DRAFT_566128</name>
</gene>
<evidence type="ECO:0000313" key="2">
    <source>
        <dbReference type="EMBL" id="RPB11030.1"/>
    </source>
</evidence>